<keyword evidence="4 6" id="KW-0378">Hydrolase</keyword>
<comment type="similarity">
    <text evidence="1">Belongs to the peptidase S10 family.</text>
</comment>
<dbReference type="Gene3D" id="3.40.50.1820">
    <property type="entry name" value="alpha/beta hydrolase"/>
    <property type="match status" value="1"/>
</dbReference>
<dbReference type="SUPFAM" id="SSF53474">
    <property type="entry name" value="alpha/beta-Hydrolases"/>
    <property type="match status" value="1"/>
</dbReference>
<dbReference type="PANTHER" id="PTHR11802">
    <property type="entry name" value="SERINE PROTEASE FAMILY S10 SERINE CARBOXYPEPTIDASE"/>
    <property type="match status" value="1"/>
</dbReference>
<evidence type="ECO:0000313" key="6">
    <source>
        <dbReference type="EMBL" id="KAH7018179.1"/>
    </source>
</evidence>
<name>A0A9P9BH70_9PEZI</name>
<dbReference type="Gene3D" id="1.10.287.410">
    <property type="match status" value="1"/>
</dbReference>
<sequence length="440" mass="48470">MGAITNGLCETTPGVKQTSGYFTVGEDVNMWFWFFGARKNADTAPLVIWLNGGPGASSMMGLFQQNGPCHFVPGTSNTADTNNPQPVLNEFSFNEEANMLYIDQPVGTGFSFTNDPLVEEQVNSTGTAVRYLYDFLQEFYATFEEFQGRPTGIFTASYGGRYGPALARYIQNQNAMTAETGLQQINLLGLAINNGLFDYALQQRTLADFLLYQGFITPKIHSDTIKAYESQCVPALNQCRATETEKDCSAADDACYVAVEEPMARAAGYVYDVRGREEFAPPETYASWLVNGTVQVTGKEDVPVSKAIGAQTVYHAGSDDVFGRFISTGDTARSSMPALSELAKSGLPILIWAGDKDFICNYMGVRNVAESVEFPGQDTFKSKFLSYWKVTDKIYGDFKTQDNLSYLQVRNAGHYLMYSQPKVALEVFRQFVSSGTIVST</sequence>
<dbReference type="PANTHER" id="PTHR11802:SF453">
    <property type="entry name" value="S1, PUTATIVE-RELATED"/>
    <property type="match status" value="1"/>
</dbReference>
<dbReference type="RefSeq" id="XP_046006446.1">
    <property type="nucleotide sequence ID" value="XM_046161512.1"/>
</dbReference>
<comment type="caution">
    <text evidence="6">The sequence shown here is derived from an EMBL/GenBank/DDBJ whole genome shotgun (WGS) entry which is preliminary data.</text>
</comment>
<gene>
    <name evidence="6" type="ORF">B0I36DRAFT_394907</name>
</gene>
<protein>
    <submittedName>
        <fullName evidence="6">Alpha/Beta hydrolase protein</fullName>
    </submittedName>
</protein>
<keyword evidence="7" id="KW-1185">Reference proteome</keyword>
<dbReference type="GO" id="GO:0006508">
    <property type="term" value="P:proteolysis"/>
    <property type="evidence" value="ECO:0007669"/>
    <property type="project" value="UniProtKB-KW"/>
</dbReference>
<keyword evidence="5" id="KW-0325">Glycoprotein</keyword>
<evidence type="ECO:0000256" key="2">
    <source>
        <dbReference type="ARBA" id="ARBA00022645"/>
    </source>
</evidence>
<evidence type="ECO:0000256" key="1">
    <source>
        <dbReference type="ARBA" id="ARBA00009431"/>
    </source>
</evidence>
<keyword evidence="2" id="KW-0121">Carboxypeptidase</keyword>
<organism evidence="6 7">
    <name type="scientific">Microdochium trichocladiopsis</name>
    <dbReference type="NCBI Taxonomy" id="1682393"/>
    <lineage>
        <taxon>Eukaryota</taxon>
        <taxon>Fungi</taxon>
        <taxon>Dikarya</taxon>
        <taxon>Ascomycota</taxon>
        <taxon>Pezizomycotina</taxon>
        <taxon>Sordariomycetes</taxon>
        <taxon>Xylariomycetidae</taxon>
        <taxon>Xylariales</taxon>
        <taxon>Microdochiaceae</taxon>
        <taxon>Microdochium</taxon>
    </lineage>
</organism>
<proteinExistence type="inferred from homology"/>
<evidence type="ECO:0000313" key="7">
    <source>
        <dbReference type="Proteomes" id="UP000756346"/>
    </source>
</evidence>
<dbReference type="GeneID" id="70191058"/>
<dbReference type="OrthoDB" id="443318at2759"/>
<evidence type="ECO:0000256" key="4">
    <source>
        <dbReference type="ARBA" id="ARBA00022801"/>
    </source>
</evidence>
<dbReference type="AlphaFoldDB" id="A0A9P9BH70"/>
<dbReference type="InterPro" id="IPR001563">
    <property type="entry name" value="Peptidase_S10"/>
</dbReference>
<evidence type="ECO:0000256" key="5">
    <source>
        <dbReference type="ARBA" id="ARBA00023180"/>
    </source>
</evidence>
<dbReference type="EMBL" id="JAGTJQ010000011">
    <property type="protein sequence ID" value="KAH7018179.1"/>
    <property type="molecule type" value="Genomic_DNA"/>
</dbReference>
<reference evidence="6" key="1">
    <citation type="journal article" date="2021" name="Nat. Commun.">
        <title>Genetic determinants of endophytism in the Arabidopsis root mycobiome.</title>
        <authorList>
            <person name="Mesny F."/>
            <person name="Miyauchi S."/>
            <person name="Thiergart T."/>
            <person name="Pickel B."/>
            <person name="Atanasova L."/>
            <person name="Karlsson M."/>
            <person name="Huettel B."/>
            <person name="Barry K.W."/>
            <person name="Haridas S."/>
            <person name="Chen C."/>
            <person name="Bauer D."/>
            <person name="Andreopoulos W."/>
            <person name="Pangilinan J."/>
            <person name="LaButti K."/>
            <person name="Riley R."/>
            <person name="Lipzen A."/>
            <person name="Clum A."/>
            <person name="Drula E."/>
            <person name="Henrissat B."/>
            <person name="Kohler A."/>
            <person name="Grigoriev I.V."/>
            <person name="Martin F.M."/>
            <person name="Hacquard S."/>
        </authorList>
    </citation>
    <scope>NUCLEOTIDE SEQUENCE</scope>
    <source>
        <strain evidence="6">MPI-CAGE-CH-0230</strain>
    </source>
</reference>
<dbReference type="InterPro" id="IPR029058">
    <property type="entry name" value="AB_hydrolase_fold"/>
</dbReference>
<dbReference type="Pfam" id="PF00450">
    <property type="entry name" value="Peptidase_S10"/>
    <property type="match status" value="1"/>
</dbReference>
<dbReference type="GO" id="GO:0004185">
    <property type="term" value="F:serine-type carboxypeptidase activity"/>
    <property type="evidence" value="ECO:0007669"/>
    <property type="project" value="InterPro"/>
</dbReference>
<dbReference type="PRINTS" id="PR00724">
    <property type="entry name" value="CRBOXYPTASEC"/>
</dbReference>
<accession>A0A9P9BH70</accession>
<dbReference type="Proteomes" id="UP000756346">
    <property type="component" value="Unassembled WGS sequence"/>
</dbReference>
<evidence type="ECO:0000256" key="3">
    <source>
        <dbReference type="ARBA" id="ARBA00022670"/>
    </source>
</evidence>
<keyword evidence="3" id="KW-0645">Protease</keyword>
<dbReference type="GO" id="GO:0000324">
    <property type="term" value="C:fungal-type vacuole"/>
    <property type="evidence" value="ECO:0007669"/>
    <property type="project" value="TreeGrafter"/>
</dbReference>